<sequence length="64" mass="7696">MKFLFILILGITMAACTSTSDKSERIAREPVKYWNYVEEEKTFVEDTTEEERGNIYYWNYRGEE</sequence>
<dbReference type="PROSITE" id="PS51257">
    <property type="entry name" value="PROKAR_LIPOPROTEIN"/>
    <property type="match status" value="1"/>
</dbReference>
<evidence type="ECO:0000313" key="1">
    <source>
        <dbReference type="EMBL" id="GLI58317.1"/>
    </source>
</evidence>
<dbReference type="Proteomes" id="UP001144471">
    <property type="component" value="Unassembled WGS sequence"/>
</dbReference>
<protein>
    <recommendedName>
        <fullName evidence="3">Lipoprotein</fullName>
    </recommendedName>
</protein>
<dbReference type="RefSeq" id="WP_281838077.1">
    <property type="nucleotide sequence ID" value="NZ_BSDY01000046.1"/>
</dbReference>
<organism evidence="1 2">
    <name type="scientific">Propionigenium maris DSM 9537</name>
    <dbReference type="NCBI Taxonomy" id="1123000"/>
    <lineage>
        <taxon>Bacteria</taxon>
        <taxon>Fusobacteriati</taxon>
        <taxon>Fusobacteriota</taxon>
        <taxon>Fusobacteriia</taxon>
        <taxon>Fusobacteriales</taxon>
        <taxon>Fusobacteriaceae</taxon>
        <taxon>Propionigenium</taxon>
    </lineage>
</organism>
<dbReference type="AlphaFoldDB" id="A0A9W6GQE8"/>
<accession>A0A9W6GQE8</accession>
<gene>
    <name evidence="1" type="ORF">PM10SUCC1_38310</name>
</gene>
<name>A0A9W6GQE8_9FUSO</name>
<comment type="caution">
    <text evidence="1">The sequence shown here is derived from an EMBL/GenBank/DDBJ whole genome shotgun (WGS) entry which is preliminary data.</text>
</comment>
<evidence type="ECO:0000313" key="2">
    <source>
        <dbReference type="Proteomes" id="UP001144471"/>
    </source>
</evidence>
<dbReference type="EMBL" id="BSDY01000046">
    <property type="protein sequence ID" value="GLI58317.1"/>
    <property type="molecule type" value="Genomic_DNA"/>
</dbReference>
<proteinExistence type="predicted"/>
<reference evidence="1" key="1">
    <citation type="submission" date="2022-12" db="EMBL/GenBank/DDBJ databases">
        <title>Reference genome sequencing for broad-spectrum identification of bacterial and archaeal isolates by mass spectrometry.</title>
        <authorList>
            <person name="Sekiguchi Y."/>
            <person name="Tourlousse D.M."/>
        </authorList>
    </citation>
    <scope>NUCLEOTIDE SEQUENCE</scope>
    <source>
        <strain evidence="1">10succ1</strain>
    </source>
</reference>
<keyword evidence="2" id="KW-1185">Reference proteome</keyword>
<evidence type="ECO:0008006" key="3">
    <source>
        <dbReference type="Google" id="ProtNLM"/>
    </source>
</evidence>